<dbReference type="InterPro" id="IPR029787">
    <property type="entry name" value="Nucleotide_cyclase"/>
</dbReference>
<dbReference type="Proteomes" id="UP000197596">
    <property type="component" value="Unassembled WGS sequence"/>
</dbReference>
<dbReference type="Gene3D" id="3.30.450.20">
    <property type="entry name" value="PAS domain"/>
    <property type="match status" value="2"/>
</dbReference>
<evidence type="ECO:0000256" key="2">
    <source>
        <dbReference type="ARBA" id="ARBA00012528"/>
    </source>
</evidence>
<dbReference type="AlphaFoldDB" id="A0A246WRA9"/>
<sequence>MLFNKKASPVCLATLFVVMACLALIGLDGWRTWQTREDLLREAGVDTSNMAQALAQHADQTYKEADLVLQVLQEHLAEDGLGERSLQRIGRQLMSQVNELPQLHGIFVYDENGRWLVSSQRTLMTQYNNSDREYFIYHKQHDDSAAHVGPPVQSRSTGQWIFTLSRRVNKPDGSFGGVVLATISFDYFKHYYENFDVGRRGAILFALNDGITLIRRTRETATTGKDLRNAAIFRDYASKMEKGTAELVAPSDGELRINSFVRLRRFPMFVTVAVSKDEVLGNWRHDAYMRTIGVLFLAGVFAALGRRMVRQVKHQVRSEYDAVNARAKSDQLNATLVQLAMHDGLTGLPNRRHFDRTVAAEMARMGKEKGPMSLIMIDVDQFKLYNDIYGHAKGDECLRAVAKAIGASRKRSRDLAARYGGEEFALVLPDCDIHGAMSLAYSLRQSVTDLRLSHSGAKGGHVTISLGVASLDPVREGDNVLTLIERADQALYQAKQTGRDRIVTYPGSLKSAVREESRKPSQPRSRQDG</sequence>
<keyword evidence="5" id="KW-1133">Transmembrane helix</keyword>
<reference evidence="10 11" key="1">
    <citation type="submission" date="2017-06" db="EMBL/GenBank/DDBJ databases">
        <title>Herbaspirillum phytohormonus sp. nov., isolated from the root nodule of Robinia pseudoacacia in lead-zinc mine.</title>
        <authorList>
            <person name="Fan M."/>
            <person name="Lin Y."/>
        </authorList>
    </citation>
    <scope>NUCLEOTIDE SEQUENCE [LARGE SCALE GENOMIC DNA]</scope>
    <source>
        <strain evidence="10 11">HZ10</strain>
    </source>
</reference>
<proteinExistence type="predicted"/>
<dbReference type="InterPro" id="IPR043128">
    <property type="entry name" value="Rev_trsase/Diguanyl_cyclase"/>
</dbReference>
<dbReference type="GO" id="GO:0005886">
    <property type="term" value="C:plasma membrane"/>
    <property type="evidence" value="ECO:0007669"/>
    <property type="project" value="UniProtKB-SubCell"/>
</dbReference>
<evidence type="ECO:0000256" key="8">
    <source>
        <dbReference type="SAM" id="MobiDB-lite"/>
    </source>
</evidence>
<dbReference type="InterPro" id="IPR050469">
    <property type="entry name" value="Diguanylate_Cyclase"/>
</dbReference>
<dbReference type="InterPro" id="IPR033479">
    <property type="entry name" value="dCache_1"/>
</dbReference>
<evidence type="ECO:0000313" key="11">
    <source>
        <dbReference type="Proteomes" id="UP000197596"/>
    </source>
</evidence>
<organism evidence="10 11">
    <name type="scientific">Herbaspirillum robiniae</name>
    <dbReference type="NCBI Taxonomy" id="2014887"/>
    <lineage>
        <taxon>Bacteria</taxon>
        <taxon>Pseudomonadati</taxon>
        <taxon>Pseudomonadota</taxon>
        <taxon>Betaproteobacteria</taxon>
        <taxon>Burkholderiales</taxon>
        <taxon>Oxalobacteraceae</taxon>
        <taxon>Herbaspirillum</taxon>
    </lineage>
</organism>
<dbReference type="GO" id="GO:0043709">
    <property type="term" value="P:cell adhesion involved in single-species biofilm formation"/>
    <property type="evidence" value="ECO:0007669"/>
    <property type="project" value="TreeGrafter"/>
</dbReference>
<dbReference type="InterPro" id="IPR000160">
    <property type="entry name" value="GGDEF_dom"/>
</dbReference>
<dbReference type="GO" id="GO:0052621">
    <property type="term" value="F:diguanylate cyclase activity"/>
    <property type="evidence" value="ECO:0007669"/>
    <property type="project" value="UniProtKB-EC"/>
</dbReference>
<keyword evidence="4" id="KW-0812">Transmembrane</keyword>
<evidence type="ECO:0000313" key="10">
    <source>
        <dbReference type="EMBL" id="OWY28915.1"/>
    </source>
</evidence>
<accession>A0A246WRA9</accession>
<evidence type="ECO:0000256" key="6">
    <source>
        <dbReference type="ARBA" id="ARBA00023136"/>
    </source>
</evidence>
<protein>
    <recommendedName>
        <fullName evidence="2">diguanylate cyclase</fullName>
        <ecNumber evidence="2">2.7.7.65</ecNumber>
    </recommendedName>
</protein>
<dbReference type="SMART" id="SM00267">
    <property type="entry name" value="GGDEF"/>
    <property type="match status" value="1"/>
</dbReference>
<evidence type="ECO:0000256" key="5">
    <source>
        <dbReference type="ARBA" id="ARBA00022989"/>
    </source>
</evidence>
<dbReference type="EMBL" id="NJGU01000006">
    <property type="protein sequence ID" value="OWY28915.1"/>
    <property type="molecule type" value="Genomic_DNA"/>
</dbReference>
<dbReference type="PANTHER" id="PTHR45138">
    <property type="entry name" value="REGULATORY COMPONENTS OF SENSORY TRANSDUCTION SYSTEM"/>
    <property type="match status" value="1"/>
</dbReference>
<keyword evidence="6" id="KW-0472">Membrane</keyword>
<dbReference type="NCBIfam" id="TIGR00254">
    <property type="entry name" value="GGDEF"/>
    <property type="match status" value="1"/>
</dbReference>
<evidence type="ECO:0000256" key="4">
    <source>
        <dbReference type="ARBA" id="ARBA00022692"/>
    </source>
</evidence>
<dbReference type="PROSITE" id="PS51257">
    <property type="entry name" value="PROKAR_LIPOPROTEIN"/>
    <property type="match status" value="1"/>
</dbReference>
<dbReference type="EC" id="2.7.7.65" evidence="2"/>
<dbReference type="Pfam" id="PF00990">
    <property type="entry name" value="GGDEF"/>
    <property type="match status" value="1"/>
</dbReference>
<evidence type="ECO:0000256" key="1">
    <source>
        <dbReference type="ARBA" id="ARBA00004651"/>
    </source>
</evidence>
<dbReference type="CDD" id="cd01949">
    <property type="entry name" value="GGDEF"/>
    <property type="match status" value="1"/>
</dbReference>
<dbReference type="Gene3D" id="3.30.70.270">
    <property type="match status" value="1"/>
</dbReference>
<dbReference type="InterPro" id="IPR029151">
    <property type="entry name" value="Sensor-like_sf"/>
</dbReference>
<dbReference type="FunFam" id="3.30.70.270:FF:000001">
    <property type="entry name" value="Diguanylate cyclase domain protein"/>
    <property type="match status" value="1"/>
</dbReference>
<gene>
    <name evidence="10" type="ORF">CEJ42_13195</name>
</gene>
<dbReference type="GO" id="GO:1902201">
    <property type="term" value="P:negative regulation of bacterial-type flagellum-dependent cell motility"/>
    <property type="evidence" value="ECO:0007669"/>
    <property type="project" value="TreeGrafter"/>
</dbReference>
<comment type="catalytic activity">
    <reaction evidence="7">
        <text>2 GTP = 3',3'-c-di-GMP + 2 diphosphate</text>
        <dbReference type="Rhea" id="RHEA:24898"/>
        <dbReference type="ChEBI" id="CHEBI:33019"/>
        <dbReference type="ChEBI" id="CHEBI:37565"/>
        <dbReference type="ChEBI" id="CHEBI:58805"/>
        <dbReference type="EC" id="2.7.7.65"/>
    </reaction>
</comment>
<keyword evidence="3" id="KW-1003">Cell membrane</keyword>
<comment type="caution">
    <text evidence="10">The sequence shown here is derived from an EMBL/GenBank/DDBJ whole genome shotgun (WGS) entry which is preliminary data.</text>
</comment>
<dbReference type="PROSITE" id="PS50887">
    <property type="entry name" value="GGDEF"/>
    <property type="match status" value="1"/>
</dbReference>
<comment type="subcellular location">
    <subcellularLocation>
        <location evidence="1">Cell membrane</location>
        <topology evidence="1">Multi-pass membrane protein</topology>
    </subcellularLocation>
</comment>
<evidence type="ECO:0000256" key="3">
    <source>
        <dbReference type="ARBA" id="ARBA00022475"/>
    </source>
</evidence>
<evidence type="ECO:0000256" key="7">
    <source>
        <dbReference type="ARBA" id="ARBA00034247"/>
    </source>
</evidence>
<name>A0A246WRA9_9BURK</name>
<dbReference type="SUPFAM" id="SSF103190">
    <property type="entry name" value="Sensory domain-like"/>
    <property type="match status" value="1"/>
</dbReference>
<dbReference type="CDD" id="cd12914">
    <property type="entry name" value="PDC1_DGC_like"/>
    <property type="match status" value="1"/>
</dbReference>
<dbReference type="SUPFAM" id="SSF55073">
    <property type="entry name" value="Nucleotide cyclase"/>
    <property type="match status" value="1"/>
</dbReference>
<feature type="domain" description="GGDEF" evidence="9">
    <location>
        <begin position="370"/>
        <end position="507"/>
    </location>
</feature>
<feature type="region of interest" description="Disordered" evidence="8">
    <location>
        <begin position="504"/>
        <end position="529"/>
    </location>
</feature>
<evidence type="ECO:0000259" key="9">
    <source>
        <dbReference type="PROSITE" id="PS50887"/>
    </source>
</evidence>
<dbReference type="RefSeq" id="WP_088751370.1">
    <property type="nucleotide sequence ID" value="NZ_CP193789.1"/>
</dbReference>
<dbReference type="Pfam" id="PF02743">
    <property type="entry name" value="dCache_1"/>
    <property type="match status" value="1"/>
</dbReference>
<dbReference type="PANTHER" id="PTHR45138:SF9">
    <property type="entry name" value="DIGUANYLATE CYCLASE DGCM-RELATED"/>
    <property type="match status" value="1"/>
</dbReference>
<feature type="compositionally biased region" description="Basic and acidic residues" evidence="8">
    <location>
        <begin position="512"/>
        <end position="529"/>
    </location>
</feature>
<dbReference type="CDD" id="cd12915">
    <property type="entry name" value="PDC2_DGC_like"/>
    <property type="match status" value="1"/>
</dbReference>